<dbReference type="Gene3D" id="3.40.250.10">
    <property type="entry name" value="Rhodanese-like domain"/>
    <property type="match status" value="1"/>
</dbReference>
<dbReference type="PANTHER" id="PTHR11635">
    <property type="entry name" value="CAMP-DEPENDENT PROTEIN KINASE REGULATORY CHAIN"/>
    <property type="match status" value="1"/>
</dbReference>
<dbReference type="CDD" id="cd00038">
    <property type="entry name" value="CAP_ED"/>
    <property type="match status" value="2"/>
</dbReference>
<proteinExistence type="predicted"/>
<evidence type="ECO:0000313" key="3">
    <source>
        <dbReference type="EMBL" id="PTU72743.1"/>
    </source>
</evidence>
<dbReference type="RefSeq" id="WP_108109226.1">
    <property type="nucleotide sequence ID" value="NZ_QASN01000022.1"/>
</dbReference>
<dbReference type="InterPro" id="IPR050503">
    <property type="entry name" value="cAMP-dep_PK_reg_su-like"/>
</dbReference>
<dbReference type="OrthoDB" id="9814704at2"/>
<feature type="domain" description="Cyclic nucleotide-binding" evidence="1">
    <location>
        <begin position="15"/>
        <end position="113"/>
    </location>
</feature>
<dbReference type="InterPro" id="IPR001763">
    <property type="entry name" value="Rhodanese-like_dom"/>
</dbReference>
<dbReference type="PROSITE" id="PS50206">
    <property type="entry name" value="RHODANESE_3"/>
    <property type="match status" value="1"/>
</dbReference>
<dbReference type="SUPFAM" id="SSF51206">
    <property type="entry name" value="cAMP-binding domain-like"/>
    <property type="match status" value="2"/>
</dbReference>
<accession>A0A2T5P4S6</accession>
<dbReference type="InterPro" id="IPR000595">
    <property type="entry name" value="cNMP-bd_dom"/>
</dbReference>
<dbReference type="InterPro" id="IPR036873">
    <property type="entry name" value="Rhodanese-like_dom_sf"/>
</dbReference>
<name>A0A2T5P4S6_9PSED</name>
<feature type="domain" description="Rhodanese" evidence="2">
    <location>
        <begin position="263"/>
        <end position="346"/>
    </location>
</feature>
<dbReference type="Gene3D" id="2.60.120.10">
    <property type="entry name" value="Jelly Rolls"/>
    <property type="match status" value="2"/>
</dbReference>
<dbReference type="EMBL" id="QASN01000022">
    <property type="protein sequence ID" value="PTU72743.1"/>
    <property type="molecule type" value="Genomic_DNA"/>
</dbReference>
<evidence type="ECO:0000259" key="1">
    <source>
        <dbReference type="PROSITE" id="PS50042"/>
    </source>
</evidence>
<dbReference type="InterPro" id="IPR014710">
    <property type="entry name" value="RmlC-like_jellyroll"/>
</dbReference>
<evidence type="ECO:0000313" key="4">
    <source>
        <dbReference type="Proteomes" id="UP000244064"/>
    </source>
</evidence>
<dbReference type="SMART" id="SM00450">
    <property type="entry name" value="RHOD"/>
    <property type="match status" value="1"/>
</dbReference>
<dbReference type="GO" id="GO:0005829">
    <property type="term" value="C:cytosol"/>
    <property type="evidence" value="ECO:0007669"/>
    <property type="project" value="TreeGrafter"/>
</dbReference>
<evidence type="ECO:0000259" key="2">
    <source>
        <dbReference type="PROSITE" id="PS50206"/>
    </source>
</evidence>
<protein>
    <submittedName>
        <fullName evidence="3">cAMP-binding protein</fullName>
    </submittedName>
</protein>
<reference evidence="3 4" key="1">
    <citation type="submission" date="2018-04" db="EMBL/GenBank/DDBJ databases">
        <title>Pseudomonas sp. nov., isolated from mangrove soil.</title>
        <authorList>
            <person name="Chen C."/>
        </authorList>
    </citation>
    <scope>NUCLEOTIDE SEQUENCE [LARGE SCALE GENOMIC DNA]</scope>
    <source>
        <strain evidence="3 4">TC-11</strain>
    </source>
</reference>
<feature type="domain" description="Cyclic nucleotide-binding" evidence="1">
    <location>
        <begin position="144"/>
        <end position="246"/>
    </location>
</feature>
<dbReference type="AlphaFoldDB" id="A0A2T5P4S6"/>
<organism evidence="3 4">
    <name type="scientific">Pseudomonas mangrovi</name>
    <dbReference type="NCBI Taxonomy" id="2161748"/>
    <lineage>
        <taxon>Bacteria</taxon>
        <taxon>Pseudomonadati</taxon>
        <taxon>Pseudomonadota</taxon>
        <taxon>Gammaproteobacteria</taxon>
        <taxon>Pseudomonadales</taxon>
        <taxon>Pseudomonadaceae</taxon>
        <taxon>Pseudomonas</taxon>
    </lineage>
</organism>
<dbReference type="SMART" id="SM00100">
    <property type="entry name" value="cNMP"/>
    <property type="match status" value="2"/>
</dbReference>
<dbReference type="SUPFAM" id="SSF52821">
    <property type="entry name" value="Rhodanese/Cell cycle control phosphatase"/>
    <property type="match status" value="1"/>
</dbReference>
<dbReference type="Proteomes" id="UP000244064">
    <property type="component" value="Unassembled WGS sequence"/>
</dbReference>
<dbReference type="PROSITE" id="PS50042">
    <property type="entry name" value="CNMP_BINDING_3"/>
    <property type="match status" value="2"/>
</dbReference>
<dbReference type="Pfam" id="PF00027">
    <property type="entry name" value="cNMP_binding"/>
    <property type="match status" value="2"/>
</dbReference>
<keyword evidence="4" id="KW-1185">Reference proteome</keyword>
<dbReference type="InterPro" id="IPR018490">
    <property type="entry name" value="cNMP-bd_dom_sf"/>
</dbReference>
<sequence length="369" mass="41022">MNEPLNPEQLRSLTPLNVLSEQQWRELRSQLVPQHLLAGQVLFRQGDQAHLTYYLLTGELQLISLDGSEEVLRAGSEASCHPLSPSVPRLHEARALTSISVLALESSTLNRLLTWRLAYQDLLLELGAAGEDVEWIESLLENPLFHKVPPSNVKAMLDRLQPLSVVAGDRVLQQGEQGDCCFFLKSGRAEVIRDEGGARQVLAELEVGACFGEEALLADRPRNASVTMLDDGMVLRLDRQDFFALLKAPVVNEVSLGEATRLLSQGAQWLDVRLQEEYERAHALQSLHMPLQLLRLKARLLDPQRTYLCYCDSGKRSANAVFLLSQMGFSAYLLRDGLDALPAIQRDGLLCESGSGYLARSGGRTERSR</sequence>
<dbReference type="GO" id="GO:0005952">
    <property type="term" value="C:cAMP-dependent protein kinase complex"/>
    <property type="evidence" value="ECO:0007669"/>
    <property type="project" value="InterPro"/>
</dbReference>
<dbReference type="PANTHER" id="PTHR11635:SF152">
    <property type="entry name" value="CAMP-DEPENDENT PROTEIN KINASE TYPE I REGULATORY SUBUNIT-RELATED"/>
    <property type="match status" value="1"/>
</dbReference>
<dbReference type="Pfam" id="PF00581">
    <property type="entry name" value="Rhodanese"/>
    <property type="match status" value="1"/>
</dbReference>
<gene>
    <name evidence="3" type="ORF">DBO85_18490</name>
</gene>
<comment type="caution">
    <text evidence="3">The sequence shown here is derived from an EMBL/GenBank/DDBJ whole genome shotgun (WGS) entry which is preliminary data.</text>
</comment>
<dbReference type="CDD" id="cd00158">
    <property type="entry name" value="RHOD"/>
    <property type="match status" value="1"/>
</dbReference>